<dbReference type="OrthoDB" id="2528519at2759"/>
<name>A0A9P6VSY9_RHOMI</name>
<dbReference type="AlphaFoldDB" id="A0A9P6VSY9"/>
<evidence type="ECO:0000313" key="2">
    <source>
        <dbReference type="Proteomes" id="UP000777482"/>
    </source>
</evidence>
<reference evidence="1 2" key="1">
    <citation type="submission" date="2020-11" db="EMBL/GenBank/DDBJ databases">
        <title>Kefir isolates.</title>
        <authorList>
            <person name="Marcisauskas S."/>
            <person name="Kim Y."/>
            <person name="Blasche S."/>
        </authorList>
    </citation>
    <scope>NUCLEOTIDE SEQUENCE [LARGE SCALE GENOMIC DNA]</scope>
    <source>
        <strain evidence="1 2">KR</strain>
    </source>
</reference>
<gene>
    <name evidence="1" type="ORF">C6P46_001388</name>
</gene>
<organism evidence="1 2">
    <name type="scientific">Rhodotorula mucilaginosa</name>
    <name type="common">Yeast</name>
    <name type="synonym">Rhodotorula rubra</name>
    <dbReference type="NCBI Taxonomy" id="5537"/>
    <lineage>
        <taxon>Eukaryota</taxon>
        <taxon>Fungi</taxon>
        <taxon>Dikarya</taxon>
        <taxon>Basidiomycota</taxon>
        <taxon>Pucciniomycotina</taxon>
        <taxon>Microbotryomycetes</taxon>
        <taxon>Sporidiobolales</taxon>
        <taxon>Sporidiobolaceae</taxon>
        <taxon>Rhodotorula</taxon>
    </lineage>
</organism>
<keyword evidence="2" id="KW-1185">Reference proteome</keyword>
<sequence length="212" mass="24502">MSTASSEPPIALRIPPELWVLVSEELEYIHLKRLAGVCKAFKAMLELPHYALRLFVKPPTGHLQLGMELGIHPMLDRLDLIRCEDTDTARFLYPRHHLNPFDYPAADEFATAPACTKIEIVMSDEYECGTVICQSGITVRQVLKHVLEYWNAPVTDDVADEVRKEFDLRTDYPIKKRTWNNWKEFDLYDGWKYAKVQADGVTVLLASTRFYR</sequence>
<protein>
    <recommendedName>
        <fullName evidence="3">F-box domain-containing protein</fullName>
    </recommendedName>
</protein>
<comment type="caution">
    <text evidence="1">The sequence shown here is derived from an EMBL/GenBank/DDBJ whole genome shotgun (WGS) entry which is preliminary data.</text>
</comment>
<dbReference type="Proteomes" id="UP000777482">
    <property type="component" value="Unassembled WGS sequence"/>
</dbReference>
<accession>A0A9P6VSY9</accession>
<dbReference type="EMBL" id="PUHQ01000138">
    <property type="protein sequence ID" value="KAG0654783.1"/>
    <property type="molecule type" value="Genomic_DNA"/>
</dbReference>
<proteinExistence type="predicted"/>
<evidence type="ECO:0000313" key="1">
    <source>
        <dbReference type="EMBL" id="KAG0654783.1"/>
    </source>
</evidence>
<evidence type="ECO:0008006" key="3">
    <source>
        <dbReference type="Google" id="ProtNLM"/>
    </source>
</evidence>